<feature type="compositionally biased region" description="Basic and acidic residues" evidence="1">
    <location>
        <begin position="690"/>
        <end position="705"/>
    </location>
</feature>
<feature type="transmembrane region" description="Helical" evidence="2">
    <location>
        <begin position="301"/>
        <end position="320"/>
    </location>
</feature>
<dbReference type="InterPro" id="IPR011624">
    <property type="entry name" value="Metal-dep_PHydrolase_7TM_extra"/>
</dbReference>
<dbReference type="KEGG" id="kyr:CVV65_05285"/>
<dbReference type="InterPro" id="IPR006675">
    <property type="entry name" value="HDIG_dom"/>
</dbReference>
<keyword evidence="5" id="KW-1185">Reference proteome</keyword>
<dbReference type="InterPro" id="IPR011621">
    <property type="entry name" value="Metal-dep_PHydrolase_7TM_intra"/>
</dbReference>
<feature type="domain" description="HD" evidence="3">
    <location>
        <begin position="489"/>
        <end position="633"/>
    </location>
</feature>
<dbReference type="InterPro" id="IPR006674">
    <property type="entry name" value="HD_domain"/>
</dbReference>
<evidence type="ECO:0000259" key="3">
    <source>
        <dbReference type="PROSITE" id="PS51831"/>
    </source>
</evidence>
<dbReference type="SUPFAM" id="SSF109604">
    <property type="entry name" value="HD-domain/PDEase-like"/>
    <property type="match status" value="1"/>
</dbReference>
<evidence type="ECO:0000313" key="5">
    <source>
        <dbReference type="Proteomes" id="UP000231932"/>
    </source>
</evidence>
<evidence type="ECO:0000256" key="1">
    <source>
        <dbReference type="SAM" id="MobiDB-lite"/>
    </source>
</evidence>
<protein>
    <submittedName>
        <fullName evidence="4">Metal-dependent phosphohydrolase</fullName>
    </submittedName>
</protein>
<reference evidence="5" key="1">
    <citation type="submission" date="2017-11" db="EMBL/GenBank/DDBJ databases">
        <title>Complete Genome Sequence of Kyrpidia sp. Strain EA-1, a thermophilic, hydrogen-oxidizing Bacterium, isolated from the Azores.</title>
        <authorList>
            <person name="Reiner J.E."/>
            <person name="Lapp C.J."/>
            <person name="Bunk B."/>
            <person name="Gescher J."/>
        </authorList>
    </citation>
    <scope>NUCLEOTIDE SEQUENCE [LARGE SCALE GENOMIC DNA]</scope>
    <source>
        <strain evidence="5">EA-1</strain>
    </source>
</reference>
<keyword evidence="2" id="KW-1133">Transmembrane helix</keyword>
<dbReference type="Proteomes" id="UP000231932">
    <property type="component" value="Chromosome"/>
</dbReference>
<keyword evidence="2" id="KW-0472">Membrane</keyword>
<organism evidence="4 5">
    <name type="scientific">Kyrpidia spormannii</name>
    <dbReference type="NCBI Taxonomy" id="2055160"/>
    <lineage>
        <taxon>Bacteria</taxon>
        <taxon>Bacillati</taxon>
        <taxon>Bacillota</taxon>
        <taxon>Bacilli</taxon>
        <taxon>Bacillales</taxon>
        <taxon>Alicyclobacillaceae</taxon>
        <taxon>Kyrpidia</taxon>
    </lineage>
</organism>
<dbReference type="Pfam" id="PF01966">
    <property type="entry name" value="HD"/>
    <property type="match status" value="1"/>
</dbReference>
<dbReference type="AlphaFoldDB" id="A0A2K8N778"/>
<keyword evidence="2" id="KW-0812">Transmembrane</keyword>
<gene>
    <name evidence="4" type="ORF">CVV65_05285</name>
</gene>
<feature type="transmembrane region" description="Helical" evidence="2">
    <location>
        <begin position="373"/>
        <end position="391"/>
    </location>
</feature>
<dbReference type="PANTHER" id="PTHR36442:SF1">
    <property type="entry name" value="CYCLIC-DI-AMP PHOSPHODIESTERASE PGPH"/>
    <property type="match status" value="1"/>
</dbReference>
<dbReference type="PROSITE" id="PS51831">
    <property type="entry name" value="HD"/>
    <property type="match status" value="1"/>
</dbReference>
<dbReference type="InterPro" id="IPR052722">
    <property type="entry name" value="PgpH_phosphodiesterase"/>
</dbReference>
<dbReference type="Pfam" id="PF07698">
    <property type="entry name" value="7TM-7TMR_HD"/>
    <property type="match status" value="1"/>
</dbReference>
<dbReference type="NCBIfam" id="TIGR00277">
    <property type="entry name" value="HDIG"/>
    <property type="match status" value="1"/>
</dbReference>
<dbReference type="CDD" id="cd00077">
    <property type="entry name" value="HDc"/>
    <property type="match status" value="1"/>
</dbReference>
<sequence length="711" mass="78282">MPMGSLAWPPAALPGTWKSSRGVRVLIYVVLGFILYGLFVGNTLPQKYSFQVGSISDVDIKAPTDAVDTLATQQRKDDAAAKVPKQYTVDPSVEDSALQDLSHLFSSVQELAGQTSLSPAQRFQQLKAAVPPGLQVSDDVLNSLLSLSPQELNTVRNETNRMVEQFLGREFGPEDLASAPSEVDRQLVGLDLSRNARLVIHNLTLASLRPNKLYDVKRTEELRQQARDSVPDVWIQKGEIVVRAGERITPEILSRLRDLNLLAEQPNYRLFLGFAVVIAGLVSALALYIERIQKKIVESNRLLVVLGLIVVIVALEVKGVSMISRQFDLTSLGYFVPVAVGSMLVTMLFDLSLAVFVSFLFSFFAAFGFDDSFAVQFVSLVGALAGAFAVARVKQRFVIVRAGFVVAIVDMIAIAAMRALFTGTEPGIYNFLRTLLLGLANGMFSAILTTGLLPFFESAFGLLTPMRLLELSNPNHPLLRKLLLEAPGTYHHSLIVGNLAEAAAEVVGADPLLCRVGAYYHDVGKAKRPAFFVENQMTRENPHDKIAPSLSHLIITSHVRDGLELQEQHRLPESIRDICAQHHGTTVLWYFYNKALEQDKSGTVSVDSYRYPGPKPRSKEAAVVMLCDAVEAAVRAMARPTPQRIEAVIRKIIRDRLQDGQLDESQLTLRDLDQVAEAFMRTLNGIYHPRIEYPEPPKASTKAESKGGAQG</sequence>
<feature type="transmembrane region" description="Helical" evidence="2">
    <location>
        <begin position="441"/>
        <end position="463"/>
    </location>
</feature>
<dbReference type="EMBL" id="CP024955">
    <property type="protein sequence ID" value="ATY84440.1"/>
    <property type="molecule type" value="Genomic_DNA"/>
</dbReference>
<dbReference type="GO" id="GO:0016787">
    <property type="term" value="F:hydrolase activity"/>
    <property type="evidence" value="ECO:0007669"/>
    <property type="project" value="UniProtKB-KW"/>
</dbReference>
<name>A0A2K8N778_9BACL</name>
<feature type="transmembrane region" description="Helical" evidence="2">
    <location>
        <begin position="270"/>
        <end position="289"/>
    </location>
</feature>
<feature type="transmembrane region" description="Helical" evidence="2">
    <location>
        <begin position="332"/>
        <end position="361"/>
    </location>
</feature>
<dbReference type="RefSeq" id="WP_100667260.1">
    <property type="nucleotide sequence ID" value="NZ_CP024955.1"/>
</dbReference>
<evidence type="ECO:0000256" key="2">
    <source>
        <dbReference type="SAM" id="Phobius"/>
    </source>
</evidence>
<dbReference type="Pfam" id="PF07697">
    <property type="entry name" value="7TMR-HDED"/>
    <property type="match status" value="1"/>
</dbReference>
<accession>A0A2K8N778</accession>
<evidence type="ECO:0000313" key="4">
    <source>
        <dbReference type="EMBL" id="ATY84440.1"/>
    </source>
</evidence>
<proteinExistence type="predicted"/>
<dbReference type="SMART" id="SM00471">
    <property type="entry name" value="HDc"/>
    <property type="match status" value="1"/>
</dbReference>
<keyword evidence="4" id="KW-0378">Hydrolase</keyword>
<feature type="transmembrane region" description="Helical" evidence="2">
    <location>
        <begin position="25"/>
        <end position="44"/>
    </location>
</feature>
<dbReference type="OrthoDB" id="9806952at2"/>
<dbReference type="Gene3D" id="1.10.3210.10">
    <property type="entry name" value="Hypothetical protein af1432"/>
    <property type="match status" value="1"/>
</dbReference>
<feature type="region of interest" description="Disordered" evidence="1">
    <location>
        <begin position="690"/>
        <end position="711"/>
    </location>
</feature>
<dbReference type="PANTHER" id="PTHR36442">
    <property type="entry name" value="CYCLIC-DI-AMP PHOSPHODIESTERASE PGPH"/>
    <property type="match status" value="1"/>
</dbReference>
<dbReference type="InterPro" id="IPR003607">
    <property type="entry name" value="HD/PDEase_dom"/>
</dbReference>
<feature type="transmembrane region" description="Helical" evidence="2">
    <location>
        <begin position="398"/>
        <end position="421"/>
    </location>
</feature>